<reference evidence="2 3" key="1">
    <citation type="journal article" date="2019" name="Emerg. Microbes Infect.">
        <title>Comprehensive subspecies identification of 175 nontuberculous mycobacteria species based on 7547 genomic profiles.</title>
        <authorList>
            <person name="Matsumoto Y."/>
            <person name="Kinjo T."/>
            <person name="Motooka D."/>
            <person name="Nabeya D."/>
            <person name="Jung N."/>
            <person name="Uechi K."/>
            <person name="Horii T."/>
            <person name="Iida T."/>
            <person name="Fujita J."/>
            <person name="Nakamura S."/>
        </authorList>
    </citation>
    <scope>NUCLEOTIDE SEQUENCE [LARGE SCALE GENOMIC DNA]</scope>
    <source>
        <strain evidence="2 3">JCM 12405</strain>
    </source>
</reference>
<dbReference type="EMBL" id="AP022605">
    <property type="protein sequence ID" value="BBZ06623.1"/>
    <property type="molecule type" value="Genomic_DNA"/>
</dbReference>
<sequence length="68" mass="7240">MKVLGHLELSQDFADFHPDRPGAGDPARADCGDDRCQGGLGGGEQFTAFTRPFGGQQRVATRDETFAG</sequence>
<gene>
    <name evidence="2" type="ORF">MDOR_07920</name>
</gene>
<proteinExistence type="predicted"/>
<feature type="compositionally biased region" description="Basic and acidic residues" evidence="1">
    <location>
        <begin position="14"/>
        <end position="36"/>
    </location>
</feature>
<organism evidence="2 3">
    <name type="scientific">Mycolicibacterium doricum</name>
    <dbReference type="NCBI Taxonomy" id="126673"/>
    <lineage>
        <taxon>Bacteria</taxon>
        <taxon>Bacillati</taxon>
        <taxon>Actinomycetota</taxon>
        <taxon>Actinomycetes</taxon>
        <taxon>Mycobacteriales</taxon>
        <taxon>Mycobacteriaceae</taxon>
        <taxon>Mycolicibacterium</taxon>
    </lineage>
</organism>
<evidence type="ECO:0000313" key="3">
    <source>
        <dbReference type="Proteomes" id="UP000467201"/>
    </source>
</evidence>
<protein>
    <submittedName>
        <fullName evidence="2">Uncharacterized protein</fullName>
    </submittedName>
</protein>
<dbReference type="KEGG" id="mdr:MDOR_07920"/>
<accession>A0A7I7VR49</accession>
<dbReference type="Proteomes" id="UP000467201">
    <property type="component" value="Chromosome"/>
</dbReference>
<feature type="region of interest" description="Disordered" evidence="1">
    <location>
        <begin position="13"/>
        <end position="36"/>
    </location>
</feature>
<dbReference type="AlphaFoldDB" id="A0A7I7VR49"/>
<evidence type="ECO:0000256" key="1">
    <source>
        <dbReference type="SAM" id="MobiDB-lite"/>
    </source>
</evidence>
<name>A0A7I7VR49_9MYCO</name>
<evidence type="ECO:0000313" key="2">
    <source>
        <dbReference type="EMBL" id="BBZ06623.1"/>
    </source>
</evidence>